<accession>T1GDV3</accession>
<reference evidence="14" key="2">
    <citation type="submission" date="2015-06" db="UniProtKB">
        <authorList>
            <consortium name="EnsemblMetazoa"/>
        </authorList>
    </citation>
    <scope>IDENTIFICATION</scope>
</reference>
<dbReference type="AlphaFoldDB" id="T1GDV3"/>
<comment type="subunit">
    <text evidence="12 13">Component of the ubiquinol-cytochrome c oxidoreductase (cytochrome b-c1 complex, complex III, CIII), a multisubunit enzyme composed of 11 subunits. The complex is composed of 3 respiratory subunits cytochrome b, cytochrome c1 and Rieske protein UQCRFS1, 2 core protein subunits UQCRC1/QCR1 and UQCRC2/QCR2, and 6 low-molecular weight protein subunits UQCRH/QCR6, UQCRB/QCR7, UQCRQ/QCR8, UQCR10/QCR9, UQCR11/QCR10 and subunit 9, the cleavage product of Rieske protein UQCRFS1. The complex exists as an obligatory dimer and forms supercomplexes (SCs) in the inner mitochondrial membrane with NADH-ubiquinone oxidoreductase (complex I, CI) and cytochrome c oxidase (complex IV, CIV), resulting in different assemblies (supercomplex SCI(1)III(2)IV(1) and megacomplex MCI(2)III(2)IV(2)). Interacts with UQCC6.</text>
</comment>
<dbReference type="InterPro" id="IPR004205">
    <property type="entry name" value="Cyt_bc1_su8"/>
</dbReference>
<dbReference type="EnsemblMetazoa" id="MESCA001504-RA">
    <property type="protein sequence ID" value="MESCA001504-PA"/>
    <property type="gene ID" value="MESCA001504"/>
</dbReference>
<keyword evidence="6" id="KW-0812">Transmembrane</keyword>
<evidence type="ECO:0000256" key="4">
    <source>
        <dbReference type="ARBA" id="ARBA00022448"/>
    </source>
</evidence>
<dbReference type="InterPro" id="IPR036642">
    <property type="entry name" value="Cyt_bc1_su8_sf"/>
</dbReference>
<keyword evidence="7 13" id="KW-0999">Mitochondrion inner membrane</keyword>
<evidence type="ECO:0000256" key="10">
    <source>
        <dbReference type="ARBA" id="ARBA00023128"/>
    </source>
</evidence>
<sequence>MRLNSVLRGAHFGNLAKVRGIITYKISPYEQKAFAGAISHGVPNMFRRFRSNVFTVLP</sequence>
<evidence type="ECO:0000256" key="7">
    <source>
        <dbReference type="ARBA" id="ARBA00022792"/>
    </source>
</evidence>
<dbReference type="Gene3D" id="1.20.5.210">
    <property type="entry name" value="Cytochrome b-c1 complex subunit 8"/>
    <property type="match status" value="1"/>
</dbReference>
<proteinExistence type="inferred from homology"/>
<dbReference type="PANTHER" id="PTHR12119:SF2">
    <property type="entry name" value="CYTOCHROME B-C1 COMPLEX SUBUNIT 8"/>
    <property type="match status" value="1"/>
</dbReference>
<dbReference type="OMA" id="GVPNMFR"/>
<evidence type="ECO:0000256" key="8">
    <source>
        <dbReference type="ARBA" id="ARBA00022982"/>
    </source>
</evidence>
<organism evidence="14 15">
    <name type="scientific">Megaselia scalaris</name>
    <name type="common">Humpbacked fly</name>
    <name type="synonym">Phora scalaris</name>
    <dbReference type="NCBI Taxonomy" id="36166"/>
    <lineage>
        <taxon>Eukaryota</taxon>
        <taxon>Metazoa</taxon>
        <taxon>Ecdysozoa</taxon>
        <taxon>Arthropoda</taxon>
        <taxon>Hexapoda</taxon>
        <taxon>Insecta</taxon>
        <taxon>Pterygota</taxon>
        <taxon>Neoptera</taxon>
        <taxon>Endopterygota</taxon>
        <taxon>Diptera</taxon>
        <taxon>Brachycera</taxon>
        <taxon>Muscomorpha</taxon>
        <taxon>Platypezoidea</taxon>
        <taxon>Phoridae</taxon>
        <taxon>Megaseliini</taxon>
        <taxon>Megaselia</taxon>
    </lineage>
</organism>
<evidence type="ECO:0000256" key="9">
    <source>
        <dbReference type="ARBA" id="ARBA00022989"/>
    </source>
</evidence>
<evidence type="ECO:0000256" key="2">
    <source>
        <dbReference type="ARBA" id="ARBA00007668"/>
    </source>
</evidence>
<dbReference type="GO" id="GO:0005743">
    <property type="term" value="C:mitochondrial inner membrane"/>
    <property type="evidence" value="ECO:0007669"/>
    <property type="project" value="UniProtKB-SubCell"/>
</dbReference>
<dbReference type="SUPFAM" id="SSF81508">
    <property type="entry name" value="Ubiquinone-binding protein QP-C of cytochrome bc1 complex (Ubiquinol-cytochrome c reductase)"/>
    <property type="match status" value="1"/>
</dbReference>
<dbReference type="PANTHER" id="PTHR12119">
    <property type="entry name" value="UBIQUINOL-CYTOCHROME C REDUCTASE COMPLEX UBIQUINONE-BINDING PROTEIN QP-C"/>
    <property type="match status" value="1"/>
</dbReference>
<comment type="function">
    <text evidence="13">Component of the ubiquinol-cytochrome c oxidoreductase, a multisubunit transmembrane complex that is part of the mitochondrial electron transport chain which drives oxidative phosphorylation. The complex plays an important role in the uptake of multiple carbon sources present in different host niches.</text>
</comment>
<keyword evidence="5 13" id="KW-0679">Respiratory chain</keyword>
<keyword evidence="9" id="KW-1133">Transmembrane helix</keyword>
<keyword evidence="4 13" id="KW-0813">Transport</keyword>
<dbReference type="Proteomes" id="UP000015102">
    <property type="component" value="Unassembled WGS sequence"/>
</dbReference>
<dbReference type="Pfam" id="PF02939">
    <property type="entry name" value="UcrQ"/>
    <property type="match status" value="1"/>
</dbReference>
<keyword evidence="15" id="KW-1185">Reference proteome</keyword>
<evidence type="ECO:0000256" key="12">
    <source>
        <dbReference type="ARBA" id="ARBA00047105"/>
    </source>
</evidence>
<evidence type="ECO:0000256" key="5">
    <source>
        <dbReference type="ARBA" id="ARBA00022660"/>
    </source>
</evidence>
<evidence type="ECO:0000313" key="14">
    <source>
        <dbReference type="EnsemblMetazoa" id="MESCA001504-PA"/>
    </source>
</evidence>
<dbReference type="GO" id="GO:0045275">
    <property type="term" value="C:respiratory chain complex III"/>
    <property type="evidence" value="ECO:0007669"/>
    <property type="project" value="UniProtKB-UniRule"/>
</dbReference>
<evidence type="ECO:0000256" key="13">
    <source>
        <dbReference type="RuleBase" id="RU368118"/>
    </source>
</evidence>
<name>T1GDV3_MEGSC</name>
<evidence type="ECO:0000256" key="6">
    <source>
        <dbReference type="ARBA" id="ARBA00022692"/>
    </source>
</evidence>
<keyword evidence="10 13" id="KW-0496">Mitochondrion</keyword>
<dbReference type="GO" id="GO:0006122">
    <property type="term" value="P:mitochondrial electron transport, ubiquinol to cytochrome c"/>
    <property type="evidence" value="ECO:0007669"/>
    <property type="project" value="UniProtKB-UniRule"/>
</dbReference>
<keyword evidence="11" id="KW-0472">Membrane</keyword>
<protein>
    <recommendedName>
        <fullName evidence="3 13">Cytochrome b-c1 complex subunit 8</fullName>
    </recommendedName>
    <alternativeName>
        <fullName evidence="13">Complex III subunit 8</fullName>
    </alternativeName>
</protein>
<comment type="subcellular location">
    <subcellularLocation>
        <location evidence="1 13">Mitochondrion inner membrane</location>
        <topology evidence="1 13">Single-pass membrane protein</topology>
    </subcellularLocation>
</comment>
<reference evidence="15" key="1">
    <citation type="submission" date="2013-02" db="EMBL/GenBank/DDBJ databases">
        <authorList>
            <person name="Hughes D."/>
        </authorList>
    </citation>
    <scope>NUCLEOTIDE SEQUENCE</scope>
    <source>
        <strain>Durham</strain>
        <strain evidence="15">NC isolate 2 -- Noor lab</strain>
    </source>
</reference>
<comment type="similarity">
    <text evidence="2 13">Belongs to the UQCRQ/QCR8 family.</text>
</comment>
<dbReference type="STRING" id="36166.T1GDV3"/>
<dbReference type="HOGENOM" id="CLU_207430_0_0_1"/>
<evidence type="ECO:0000256" key="3">
    <source>
        <dbReference type="ARBA" id="ARBA00016324"/>
    </source>
</evidence>
<evidence type="ECO:0000256" key="11">
    <source>
        <dbReference type="ARBA" id="ARBA00023136"/>
    </source>
</evidence>
<keyword evidence="8 13" id="KW-0249">Electron transport</keyword>
<evidence type="ECO:0000313" key="15">
    <source>
        <dbReference type="Proteomes" id="UP000015102"/>
    </source>
</evidence>
<dbReference type="EMBL" id="CAQQ02197695">
    <property type="status" value="NOT_ANNOTATED_CDS"/>
    <property type="molecule type" value="Genomic_DNA"/>
</dbReference>
<evidence type="ECO:0000256" key="1">
    <source>
        <dbReference type="ARBA" id="ARBA00004434"/>
    </source>
</evidence>